<evidence type="ECO:0000259" key="2">
    <source>
        <dbReference type="Pfam" id="PF13635"/>
    </source>
</evidence>
<dbReference type="KEGG" id="scd:Spica_0095"/>
<evidence type="ECO:0000259" key="1">
    <source>
        <dbReference type="Pfam" id="PF13173"/>
    </source>
</evidence>
<evidence type="ECO:0008006" key="5">
    <source>
        <dbReference type="Google" id="ProtNLM"/>
    </source>
</evidence>
<dbReference type="SUPFAM" id="SSF52540">
    <property type="entry name" value="P-loop containing nucleoside triphosphate hydrolases"/>
    <property type="match status" value="1"/>
</dbReference>
<dbReference type="HOGENOM" id="CLU_041527_3_1_12"/>
<dbReference type="Pfam" id="PF13635">
    <property type="entry name" value="DUF4143"/>
    <property type="match status" value="1"/>
</dbReference>
<keyword evidence="4" id="KW-1185">Reference proteome</keyword>
<dbReference type="InterPro" id="IPR027417">
    <property type="entry name" value="P-loop_NTPase"/>
</dbReference>
<dbReference type="EMBL" id="CP002868">
    <property type="protein sequence ID" value="AEJ18266.1"/>
    <property type="molecule type" value="Genomic_DNA"/>
</dbReference>
<name>F8EYA7_GRAC1</name>
<gene>
    <name evidence="3" type="ordered locus">Spica_0095</name>
</gene>
<dbReference type="OrthoDB" id="9801684at2"/>
<dbReference type="PANTHER" id="PTHR43566:SF2">
    <property type="entry name" value="DUF4143 DOMAIN-CONTAINING PROTEIN"/>
    <property type="match status" value="1"/>
</dbReference>
<dbReference type="Pfam" id="PF13173">
    <property type="entry name" value="AAA_14"/>
    <property type="match status" value="1"/>
</dbReference>
<feature type="domain" description="AAA" evidence="1">
    <location>
        <begin position="20"/>
        <end position="137"/>
    </location>
</feature>
<dbReference type="STRING" id="744872.Spica_0095"/>
<feature type="domain" description="DUF4143" evidence="2">
    <location>
        <begin position="178"/>
        <end position="337"/>
    </location>
</feature>
<organism evidence="3 4">
    <name type="scientific">Gracilinema caldarium (strain ATCC 51460 / DSM 7334 / H1)</name>
    <name type="common">Treponema caldarium</name>
    <dbReference type="NCBI Taxonomy" id="744872"/>
    <lineage>
        <taxon>Bacteria</taxon>
        <taxon>Pseudomonadati</taxon>
        <taxon>Spirochaetota</taxon>
        <taxon>Spirochaetia</taxon>
        <taxon>Spirochaetales</taxon>
        <taxon>Breznakiellaceae</taxon>
        <taxon>Gracilinema</taxon>
    </lineage>
</organism>
<dbReference type="InterPro" id="IPR025420">
    <property type="entry name" value="DUF4143"/>
</dbReference>
<evidence type="ECO:0000313" key="4">
    <source>
        <dbReference type="Proteomes" id="UP000000503"/>
    </source>
</evidence>
<dbReference type="eggNOG" id="COG1373">
    <property type="taxonomic scope" value="Bacteria"/>
</dbReference>
<accession>F8EYA7</accession>
<proteinExistence type="predicted"/>
<dbReference type="PANTHER" id="PTHR43566">
    <property type="entry name" value="CONSERVED PROTEIN"/>
    <property type="match status" value="1"/>
</dbReference>
<evidence type="ECO:0000313" key="3">
    <source>
        <dbReference type="EMBL" id="AEJ18266.1"/>
    </source>
</evidence>
<dbReference type="AlphaFoldDB" id="F8EYA7"/>
<dbReference type="InterPro" id="IPR041682">
    <property type="entry name" value="AAA_14"/>
</dbReference>
<reference evidence="4" key="1">
    <citation type="journal article" date="2013" name="Stand. Genomic Sci.">
        <title>Genome sequence of the thermophilic fresh-water bacterium Spirochaeta caldaria type strain (H1(T)), reclassification of Spirochaeta caldaria, Spirochaeta stenostrepta, and Spirochaeta zuelzerae in the genus Treponema as Treponema caldaria comb. nov., Treponema stenostrepta comb. nov., and Treponema zuelzerae comb. nov., and emendation of the genus Treponema.</title>
        <authorList>
            <person name="Abt B."/>
            <person name="Goker M."/>
            <person name="Scheuner C."/>
            <person name="Han C."/>
            <person name="Lu M."/>
            <person name="Misra M."/>
            <person name="Lapidus A."/>
            <person name="Nolan M."/>
            <person name="Lucas S."/>
            <person name="Hammon N."/>
            <person name="Deshpande S."/>
            <person name="Cheng J.F."/>
            <person name="Tapia R."/>
            <person name="Goodwin L.A."/>
            <person name="Pitluck S."/>
            <person name="Liolios K."/>
            <person name="Pagani I."/>
            <person name="Ivanova N."/>
            <person name="Mavromatis K."/>
            <person name="Mikhailova N."/>
            <person name="Huntemann M."/>
            <person name="Pati A."/>
            <person name="Chen A."/>
            <person name="Palaniappan K."/>
            <person name="Land M."/>
            <person name="Hauser L."/>
            <person name="Jeffries C.D."/>
            <person name="Rohde M."/>
            <person name="Spring S."/>
            <person name="Gronow S."/>
            <person name="Detter J.C."/>
            <person name="Bristow J."/>
            <person name="Eisen J.A."/>
            <person name="Markowitz V."/>
            <person name="Hugenholtz P."/>
            <person name="Kyrpides N.C."/>
            <person name="Woyke T."/>
            <person name="Klenk H.P."/>
        </authorList>
    </citation>
    <scope>NUCLEOTIDE SEQUENCE</scope>
    <source>
        <strain evidence="4">ATCC 51460 / DSM 7334 / H1</strain>
    </source>
</reference>
<dbReference type="Proteomes" id="UP000000503">
    <property type="component" value="Chromosome"/>
</dbReference>
<dbReference type="RefSeq" id="WP_013967579.1">
    <property type="nucleotide sequence ID" value="NC_015732.1"/>
</dbReference>
<protein>
    <recommendedName>
        <fullName evidence="5">ATP-binding protein</fullName>
    </recommendedName>
</protein>
<sequence length="391" mass="44419">MATYIRRRMERVALDMAKSFPVVTIIGPRQSGKTTLVRKVFPEYGYVNLEQPDIRLFAEQDPRAFLKRYAPPIIIDEIQRVPDLLSYIQVMVDEDRTRRGQFILTGSHQIGLRAAISQSLVGRTALLRLLPLSVSELYDAGIILDRDEYLYRGCMPRLYEDELSPTILYGQYYQTYVERDVRQIANIRNIIAFETFIRLLAGRIGQVVNMSDLANSTGMSASTLTEWLGILEASFIIFRLPPYFENFGKRLIKSPKIFFTEPGLAAWLLGIQEARQIGISPYLGGLFENLVVVEALKARFNDGKESNLYFWRDNNGLEADLLASNFGGLTPIEIKASMTFSKDFGKAFPRLRKASDTIKAGYVIYAGDLEAEVSGTRFINFTKTEKVIREV</sequence>